<comment type="similarity">
    <text evidence="2">Belongs to the CSC1 (TC 1.A.17) family.</text>
</comment>
<evidence type="ECO:0000256" key="2">
    <source>
        <dbReference type="ARBA" id="ARBA00007779"/>
    </source>
</evidence>
<sequence>MSSLTDVKKQDAQLSLQGMASNIGINLAIAAGVLLAFVILRPSNNLVYAPRYKYAEETKQPPRIPKGLFSWFKPTTSTPDDVLLRMIGYDALLFIRFLRMLRKLLYAMTAIGVVVLMPINTVATSLTGDWPPYDLDFLSISTINDKTRGNGNVAWYWSHAIGTWIFSILIYRTIYQNYGEYVKLRQQYFESEEYQQSMHARTLLLYNLPTALQSDEALTRWIKGMNLAYPVEQVFIGRRNGRLAKYVEEHDEAVRKLEILLSNHLKDGDVIVGKRPTLRLGGFLCWGGRKVDAIEHYSDKVQKLSEKIIKARQNMSNSKPTSYGWVSFANVSWAHATAKHLSSDSSPLRRIAQSAANQPRVELAPQPKDIVWSNLSLNEHVRNSKRLIASLLFYGFVFLWFIPSSFLSASSNVTAFIRLFPNSDQFLREHAVFVSLLVSWFTPIVMAIFLLILPKIMRMLSQQQGYFTGTSLDRQVLAKLYIFFIVNNLLVFTVSSTMISMYLQINKAVQGTESLTAGQFFSTLGHNLTDIAKNMSDVSNFWVNYVSLKGVGVIMDLAQVVAFLSITLRKLLTRPSPRQLQEFTRPNAFDYPLFYNILIFFFTIGLVYSVIAPLVLPFTLLYFLLATMVFRYLLMYVFITSVETGGQIWRVLINRLLVSTLFFQLIMLGVLNLKGASGPAIFTGPLPFMTLAFKVYCHRRFDPHVYYYTPDTEASVREATPPKRSAGFRFGDPAFFTELPVPMVHECVRHLLPQLYGARSKSTKTTKELTRHRSVRHLSVIQDKKGHELQFQSIEKEELEMDDSIEGVQGYYKFEENEELMHPAQPKQVGDGDRYAATRPLINHEDSDEEDGKSMAGSTQTATYNDLEYFVAGRAYRTHDPRNLDRHEVIEMAHIYRDHRQRQPPSPPKPQHRLFFHGNNGNVSEY</sequence>
<dbReference type="Pfam" id="PF13967">
    <property type="entry name" value="RSN1_TM"/>
    <property type="match status" value="1"/>
</dbReference>
<dbReference type="InterPro" id="IPR032880">
    <property type="entry name" value="CSC1/OSCA1-like_N"/>
</dbReference>
<dbReference type="InterPro" id="IPR003864">
    <property type="entry name" value="CSC1/OSCA1-like_7TM"/>
</dbReference>
<feature type="transmembrane region" description="Helical" evidence="8">
    <location>
        <begin position="480"/>
        <end position="505"/>
    </location>
</feature>
<dbReference type="PANTHER" id="PTHR13018:SF149">
    <property type="entry name" value="DOMAIN PROTEIN, PUTATIVE (AFU_ORTHOLOGUE AFUA_3G11660)-RELATED"/>
    <property type="match status" value="1"/>
</dbReference>
<gene>
    <name evidence="12" type="ORF">EC973_004911</name>
</gene>
<feature type="transmembrane region" description="Helical" evidence="8">
    <location>
        <begin position="651"/>
        <end position="671"/>
    </location>
</feature>
<protein>
    <recommendedName>
        <fullName evidence="14">DUF221-domain-containing protein</fullName>
    </recommendedName>
</protein>
<evidence type="ECO:0000256" key="3">
    <source>
        <dbReference type="ARBA" id="ARBA00022448"/>
    </source>
</evidence>
<keyword evidence="13" id="KW-1185">Reference proteome</keyword>
<evidence type="ECO:0000259" key="11">
    <source>
        <dbReference type="Pfam" id="PF14703"/>
    </source>
</evidence>
<feature type="transmembrane region" description="Helical" evidence="8">
    <location>
        <begin position="431"/>
        <end position="453"/>
    </location>
</feature>
<dbReference type="GO" id="GO:0005886">
    <property type="term" value="C:plasma membrane"/>
    <property type="evidence" value="ECO:0007669"/>
    <property type="project" value="TreeGrafter"/>
</dbReference>
<feature type="transmembrane region" description="Helical" evidence="8">
    <location>
        <begin position="154"/>
        <end position="175"/>
    </location>
</feature>
<dbReference type="Pfam" id="PF02714">
    <property type="entry name" value="RSN1_7TM"/>
    <property type="match status" value="1"/>
</dbReference>
<feature type="domain" description="CSC1/OSCA1-like cytosolic" evidence="11">
    <location>
        <begin position="200"/>
        <end position="374"/>
    </location>
</feature>
<feature type="transmembrane region" description="Helical" evidence="8">
    <location>
        <begin position="593"/>
        <end position="614"/>
    </location>
</feature>
<comment type="subcellular location">
    <subcellularLocation>
        <location evidence="1">Membrane</location>
        <topology evidence="1">Multi-pass membrane protein</topology>
    </subcellularLocation>
</comment>
<feature type="transmembrane region" description="Helical" evidence="8">
    <location>
        <begin position="391"/>
        <end position="411"/>
    </location>
</feature>
<proteinExistence type="inferred from homology"/>
<evidence type="ECO:0000256" key="7">
    <source>
        <dbReference type="SAM" id="MobiDB-lite"/>
    </source>
</evidence>
<dbReference type="InterPro" id="IPR027815">
    <property type="entry name" value="CSC1/OSCA1-like_cyt"/>
</dbReference>
<reference evidence="12" key="1">
    <citation type="submission" date="2020-01" db="EMBL/GenBank/DDBJ databases">
        <title>Genome Sequencing of Three Apophysomyces-Like Fungal Strains Confirms a Novel Fungal Genus in the Mucoromycota with divergent Burkholderia-like Endosymbiotic Bacteria.</title>
        <authorList>
            <person name="Stajich J.E."/>
            <person name="Macias A.M."/>
            <person name="Carter-House D."/>
            <person name="Lovett B."/>
            <person name="Kasson L.R."/>
            <person name="Berry K."/>
            <person name="Grigoriev I."/>
            <person name="Chang Y."/>
            <person name="Spatafora J."/>
            <person name="Kasson M.T."/>
        </authorList>
    </citation>
    <scope>NUCLEOTIDE SEQUENCE</scope>
    <source>
        <strain evidence="12">NRRL A-21654</strain>
    </source>
</reference>
<comment type="caution">
    <text evidence="12">The sequence shown here is derived from an EMBL/GenBank/DDBJ whole genome shotgun (WGS) entry which is preliminary data.</text>
</comment>
<accession>A0A8H7BXC6</accession>
<dbReference type="Proteomes" id="UP000605846">
    <property type="component" value="Unassembled WGS sequence"/>
</dbReference>
<feature type="transmembrane region" description="Helical" evidence="8">
    <location>
        <begin position="551"/>
        <end position="572"/>
    </location>
</feature>
<dbReference type="PANTHER" id="PTHR13018">
    <property type="entry name" value="PROBABLE MEMBRANE PROTEIN DUF221-RELATED"/>
    <property type="match status" value="1"/>
</dbReference>
<evidence type="ECO:0008006" key="14">
    <source>
        <dbReference type="Google" id="ProtNLM"/>
    </source>
</evidence>
<evidence type="ECO:0000256" key="5">
    <source>
        <dbReference type="ARBA" id="ARBA00022989"/>
    </source>
</evidence>
<dbReference type="OrthoDB" id="2150324at2759"/>
<evidence type="ECO:0000256" key="4">
    <source>
        <dbReference type="ARBA" id="ARBA00022692"/>
    </source>
</evidence>
<dbReference type="InterPro" id="IPR045122">
    <property type="entry name" value="Csc1-like"/>
</dbReference>
<feature type="domain" description="CSC1/OSCA1-like N-terminal transmembrane" evidence="10">
    <location>
        <begin position="20"/>
        <end position="176"/>
    </location>
</feature>
<dbReference type="EMBL" id="JABAYA010000028">
    <property type="protein sequence ID" value="KAF7729143.1"/>
    <property type="molecule type" value="Genomic_DNA"/>
</dbReference>
<keyword evidence="6 8" id="KW-0472">Membrane</keyword>
<keyword evidence="3" id="KW-0813">Transport</keyword>
<keyword evidence="5 8" id="KW-1133">Transmembrane helix</keyword>
<evidence type="ECO:0000256" key="8">
    <source>
        <dbReference type="SAM" id="Phobius"/>
    </source>
</evidence>
<evidence type="ECO:0000259" key="10">
    <source>
        <dbReference type="Pfam" id="PF13967"/>
    </source>
</evidence>
<evidence type="ECO:0000256" key="6">
    <source>
        <dbReference type="ARBA" id="ARBA00023136"/>
    </source>
</evidence>
<evidence type="ECO:0000313" key="12">
    <source>
        <dbReference type="EMBL" id="KAF7729143.1"/>
    </source>
</evidence>
<dbReference type="GO" id="GO:0005227">
    <property type="term" value="F:calcium-activated cation channel activity"/>
    <property type="evidence" value="ECO:0007669"/>
    <property type="project" value="InterPro"/>
</dbReference>
<organism evidence="12 13">
    <name type="scientific">Apophysomyces ossiformis</name>
    <dbReference type="NCBI Taxonomy" id="679940"/>
    <lineage>
        <taxon>Eukaryota</taxon>
        <taxon>Fungi</taxon>
        <taxon>Fungi incertae sedis</taxon>
        <taxon>Mucoromycota</taxon>
        <taxon>Mucoromycotina</taxon>
        <taxon>Mucoromycetes</taxon>
        <taxon>Mucorales</taxon>
        <taxon>Mucorineae</taxon>
        <taxon>Mucoraceae</taxon>
        <taxon>Apophysomyces</taxon>
    </lineage>
</organism>
<feature type="transmembrane region" description="Helical" evidence="8">
    <location>
        <begin position="104"/>
        <end position="123"/>
    </location>
</feature>
<name>A0A8H7BXC6_9FUNG</name>
<dbReference type="Pfam" id="PF14703">
    <property type="entry name" value="PHM7_cyt"/>
    <property type="match status" value="1"/>
</dbReference>
<dbReference type="AlphaFoldDB" id="A0A8H7BXC6"/>
<evidence type="ECO:0000256" key="1">
    <source>
        <dbReference type="ARBA" id="ARBA00004141"/>
    </source>
</evidence>
<feature type="transmembrane region" description="Helical" evidence="8">
    <location>
        <begin position="20"/>
        <end position="40"/>
    </location>
</feature>
<evidence type="ECO:0000259" key="9">
    <source>
        <dbReference type="Pfam" id="PF02714"/>
    </source>
</evidence>
<feature type="transmembrane region" description="Helical" evidence="8">
    <location>
        <begin position="620"/>
        <end position="639"/>
    </location>
</feature>
<evidence type="ECO:0000313" key="13">
    <source>
        <dbReference type="Proteomes" id="UP000605846"/>
    </source>
</evidence>
<keyword evidence="4 8" id="KW-0812">Transmembrane</keyword>
<feature type="region of interest" description="Disordered" evidence="7">
    <location>
        <begin position="899"/>
        <end position="926"/>
    </location>
</feature>
<feature type="domain" description="CSC1/OSCA1-like 7TM region" evidence="9">
    <location>
        <begin position="385"/>
        <end position="670"/>
    </location>
</feature>